<evidence type="ECO:0000313" key="3">
    <source>
        <dbReference type="Proteomes" id="UP000006072"/>
    </source>
</evidence>
<proteinExistence type="predicted"/>
<dbReference type="eggNOG" id="COG2267">
    <property type="taxonomic scope" value="Bacteria"/>
</dbReference>
<evidence type="ECO:0000313" key="2">
    <source>
        <dbReference type="EMBL" id="EJZ06121.1"/>
    </source>
</evidence>
<evidence type="ECO:0000259" key="1">
    <source>
        <dbReference type="Pfam" id="PF12697"/>
    </source>
</evidence>
<dbReference type="PRINTS" id="PR00111">
    <property type="entry name" value="ABHYDROLASE"/>
</dbReference>
<dbReference type="InterPro" id="IPR050228">
    <property type="entry name" value="Carboxylesterase_BioH"/>
</dbReference>
<gene>
    <name evidence="2" type="ORF">MVAC_23070</name>
</gene>
<dbReference type="Proteomes" id="UP000006072">
    <property type="component" value="Unassembled WGS sequence"/>
</dbReference>
<organism evidence="2 3">
    <name type="scientific">Mycolicibacterium vaccae ATCC 25954</name>
    <dbReference type="NCBI Taxonomy" id="1194972"/>
    <lineage>
        <taxon>Bacteria</taxon>
        <taxon>Bacillati</taxon>
        <taxon>Actinomycetota</taxon>
        <taxon>Actinomycetes</taxon>
        <taxon>Mycobacteriales</taxon>
        <taxon>Mycobacteriaceae</taxon>
        <taxon>Mycolicibacterium</taxon>
    </lineage>
</organism>
<dbReference type="SUPFAM" id="SSF53474">
    <property type="entry name" value="alpha/beta-Hydrolases"/>
    <property type="match status" value="1"/>
</dbReference>
<name>K0UGY5_MYCVA</name>
<feature type="domain" description="AB hydrolase-1" evidence="1">
    <location>
        <begin position="18"/>
        <end position="249"/>
    </location>
</feature>
<dbReference type="InterPro" id="IPR029058">
    <property type="entry name" value="AB_hydrolase_fold"/>
</dbReference>
<dbReference type="Pfam" id="PF12697">
    <property type="entry name" value="Abhydrolase_6"/>
    <property type="match status" value="1"/>
</dbReference>
<dbReference type="PANTHER" id="PTHR43194:SF2">
    <property type="entry name" value="PEROXISOMAL MEMBRANE PROTEIN LPX1"/>
    <property type="match status" value="1"/>
</dbReference>
<dbReference type="EMBL" id="ALQA01000065">
    <property type="protein sequence ID" value="EJZ06121.1"/>
    <property type="molecule type" value="Genomic_DNA"/>
</dbReference>
<dbReference type="RefSeq" id="WP_003932277.1">
    <property type="nucleotide sequence ID" value="NZ_JH814696.1"/>
</dbReference>
<dbReference type="HOGENOM" id="CLU_051715_0_1_11"/>
<dbReference type="PATRIC" id="fig|1194972.3.peg.4598"/>
<dbReference type="InterPro" id="IPR000073">
    <property type="entry name" value="AB_hydrolase_1"/>
</dbReference>
<dbReference type="AlphaFoldDB" id="K0UGY5"/>
<dbReference type="PANTHER" id="PTHR43194">
    <property type="entry name" value="HYDROLASE ALPHA/BETA FOLD FAMILY"/>
    <property type="match status" value="1"/>
</dbReference>
<accession>K0UGY5</accession>
<keyword evidence="2" id="KW-0378">Hydrolase</keyword>
<dbReference type="GO" id="GO:0016787">
    <property type="term" value="F:hydrolase activity"/>
    <property type="evidence" value="ECO:0007669"/>
    <property type="project" value="UniProtKB-KW"/>
</dbReference>
<protein>
    <submittedName>
        <fullName evidence="2">Alpha/beta hydrolase fold protein</fullName>
    </submittedName>
</protein>
<comment type="caution">
    <text evidence="2">The sequence shown here is derived from an EMBL/GenBank/DDBJ whole genome shotgun (WGS) entry which is preliminary data.</text>
</comment>
<keyword evidence="3" id="KW-1185">Reference proteome</keyword>
<dbReference type="Gene3D" id="3.40.50.1820">
    <property type="entry name" value="alpha/beta hydrolase"/>
    <property type="match status" value="1"/>
</dbReference>
<sequence>MLEVIDKGSVTESHPVPLLFVHGAWHAAWCWDEHFLEFFAGRGYRAVAVSLRGHGGSPADKKLKDLTFDDFVADITTAADALPTRPVIVGHSMGGVLVQRYLENRDAPAGVLMASMPPQGSLRSGLRWIRSHPWHFAKLTVTGRSLPYVSTPELARERFFSSATPEAVVRRYAGRLQEESARMGLDGLVKRPRPERVRAPMLVLGGTEDGAVTQDEVRASALAYGTEAHFFAGMGHNMMLEAGWESVADRIDVWLRDRGL</sequence>
<reference evidence="2 3" key="1">
    <citation type="journal article" date="2012" name="J. Bacteriol.">
        <title>Complete Genome Sequence of Mycobacterium vaccae Type Strain ATCC 25954.</title>
        <authorList>
            <person name="Ho Y.S."/>
            <person name="Adroub S.A."/>
            <person name="Abadi M."/>
            <person name="Al Alwan B."/>
            <person name="Alkhateeb R."/>
            <person name="Gao G."/>
            <person name="Ragab A."/>
            <person name="Ali S."/>
            <person name="van Soolingen D."/>
            <person name="Bitter W."/>
            <person name="Pain A."/>
            <person name="Abdallah A.M."/>
        </authorList>
    </citation>
    <scope>NUCLEOTIDE SEQUENCE [LARGE SCALE GENOMIC DNA]</scope>
    <source>
        <strain evidence="2 3">ATCC 25954</strain>
    </source>
</reference>